<evidence type="ECO:0000256" key="1">
    <source>
        <dbReference type="SAM" id="Phobius"/>
    </source>
</evidence>
<feature type="transmembrane region" description="Helical" evidence="1">
    <location>
        <begin position="63"/>
        <end position="82"/>
    </location>
</feature>
<dbReference type="InterPro" id="IPR005135">
    <property type="entry name" value="Endo/exonuclease/phosphatase"/>
</dbReference>
<keyword evidence="3" id="KW-0255">Endonuclease</keyword>
<dbReference type="EMBL" id="JAHFVK010000001">
    <property type="protein sequence ID" value="MBT2132808.1"/>
    <property type="molecule type" value="Genomic_DNA"/>
</dbReference>
<keyword evidence="3" id="KW-0378">Hydrolase</keyword>
<keyword evidence="3" id="KW-0540">Nuclease</keyword>
<feature type="transmembrane region" description="Helical" evidence="1">
    <location>
        <begin position="32"/>
        <end position="51"/>
    </location>
</feature>
<dbReference type="RefSeq" id="WP_214533924.1">
    <property type="nucleotide sequence ID" value="NZ_JAHFVK010000001.1"/>
</dbReference>
<evidence type="ECO:0000313" key="3">
    <source>
        <dbReference type="EMBL" id="MBT2132808.1"/>
    </source>
</evidence>
<evidence type="ECO:0000259" key="2">
    <source>
        <dbReference type="Pfam" id="PF03372"/>
    </source>
</evidence>
<dbReference type="Proteomes" id="UP000811255">
    <property type="component" value="Unassembled WGS sequence"/>
</dbReference>
<keyword evidence="1" id="KW-1133">Transmembrane helix</keyword>
<accession>A0ABS5W0N9</accession>
<feature type="domain" description="Endonuclease/exonuclease/phosphatase" evidence="2">
    <location>
        <begin position="100"/>
        <end position="307"/>
    </location>
</feature>
<dbReference type="Pfam" id="PF03372">
    <property type="entry name" value="Exo_endo_phos"/>
    <property type="match status" value="1"/>
</dbReference>
<dbReference type="Gene3D" id="3.60.10.10">
    <property type="entry name" value="Endonuclease/exonuclease/phosphatase"/>
    <property type="match status" value="1"/>
</dbReference>
<dbReference type="GO" id="GO:0004519">
    <property type="term" value="F:endonuclease activity"/>
    <property type="evidence" value="ECO:0007669"/>
    <property type="project" value="UniProtKB-KW"/>
</dbReference>
<reference evidence="3 4" key="1">
    <citation type="submission" date="2021-05" db="EMBL/GenBank/DDBJ databases">
        <title>Croceibacterium sp. LX-88 genome sequence.</title>
        <authorList>
            <person name="Luo X."/>
        </authorList>
    </citation>
    <scope>NUCLEOTIDE SEQUENCE [LARGE SCALE GENOMIC DNA]</scope>
    <source>
        <strain evidence="3 4">LX-88</strain>
    </source>
</reference>
<dbReference type="InterPro" id="IPR036691">
    <property type="entry name" value="Endo/exonu/phosph_ase_sf"/>
</dbReference>
<dbReference type="SUPFAM" id="SSF56219">
    <property type="entry name" value="DNase I-like"/>
    <property type="match status" value="1"/>
</dbReference>
<keyword evidence="1" id="KW-0472">Membrane</keyword>
<comment type="caution">
    <text evidence="3">The sequence shown here is derived from an EMBL/GenBank/DDBJ whole genome shotgun (WGS) entry which is preliminary data.</text>
</comment>
<evidence type="ECO:0000313" key="4">
    <source>
        <dbReference type="Proteomes" id="UP000811255"/>
    </source>
</evidence>
<proteinExistence type="predicted"/>
<keyword evidence="1" id="KW-0812">Transmembrane</keyword>
<sequence length="323" mass="34614">MKRTRIGWRHVSVMMAVAIILTLPFGRLSGTIDAFTSFLPFAPLFALAAFIPGRGSMSRVVKGIAVCVFLVAAVAMVPEVVAPGRANATGASGQRLTLITQNVSVRNSDPIGTIDALLASGADIVLLQETDGAVGSFHPRLKQRFPYHSPCGESCSAVIYSRLPLIEAQYRARTSGGDEFGPPLLWAVAKLEDGTQIPIVTYHQPWPLPAARQARWRETLPDALASLGTQRLILGGDFNLTPWSSAMHQLDGDLAPLSRGTRAAFSFPAKIAGISWPVPFLPIDHVYTGPQWSVQNVEVLPAMGSDHHAIRADLVLTQPAVAG</sequence>
<name>A0ABS5W0N9_9SPHN</name>
<feature type="transmembrane region" description="Helical" evidence="1">
    <location>
        <begin position="7"/>
        <end position="26"/>
    </location>
</feature>
<gene>
    <name evidence="3" type="ORF">KK137_00545</name>
</gene>
<protein>
    <submittedName>
        <fullName evidence="3">Endonuclease/exonuclease/phosphatase family protein</fullName>
    </submittedName>
</protein>
<organism evidence="3 4">
    <name type="scientific">Croceibacterium selenioxidans</name>
    <dbReference type="NCBI Taxonomy" id="2838833"/>
    <lineage>
        <taxon>Bacteria</taxon>
        <taxon>Pseudomonadati</taxon>
        <taxon>Pseudomonadota</taxon>
        <taxon>Alphaproteobacteria</taxon>
        <taxon>Sphingomonadales</taxon>
        <taxon>Erythrobacteraceae</taxon>
        <taxon>Croceibacterium</taxon>
    </lineage>
</organism>
<keyword evidence="4" id="KW-1185">Reference proteome</keyword>